<accession>H5XHS9</accession>
<sequence length="152" mass="15648">MTYGTPWGSAAVPFGGISTPDALVDPLPLEAVFTHAERVRSSRGRTVQHWAGRLAAKYAVLRLLGVDGDPAAGRLGEVEILPRPSPLCGRTAACLHGHPPGVRLRGALRGRVEPGTRVGVSISHAAGLALAVALASAPLPEDGPENDEDGNG</sequence>
<organism evidence="1 2">
    <name type="scientific">Saccharomonospora cyanea NA-134</name>
    <dbReference type="NCBI Taxonomy" id="882082"/>
    <lineage>
        <taxon>Bacteria</taxon>
        <taxon>Bacillati</taxon>
        <taxon>Actinomycetota</taxon>
        <taxon>Actinomycetes</taxon>
        <taxon>Pseudonocardiales</taxon>
        <taxon>Pseudonocardiaceae</taxon>
        <taxon>Saccharomonospora</taxon>
    </lineage>
</organism>
<dbReference type="HOGENOM" id="CLU_1721020_0_0_11"/>
<evidence type="ECO:0000313" key="2">
    <source>
        <dbReference type="Proteomes" id="UP000002791"/>
    </source>
</evidence>
<dbReference type="GO" id="GO:0008897">
    <property type="term" value="F:holo-[acyl-carrier-protein] synthase activity"/>
    <property type="evidence" value="ECO:0007669"/>
    <property type="project" value="InterPro"/>
</dbReference>
<dbReference type="STRING" id="882082.SaccyDRAFT_3964"/>
<evidence type="ECO:0000313" key="1">
    <source>
        <dbReference type="EMBL" id="EHR62788.1"/>
    </source>
</evidence>
<dbReference type="Gene3D" id="3.90.470.20">
    <property type="entry name" value="4'-phosphopantetheinyl transferase domain"/>
    <property type="match status" value="1"/>
</dbReference>
<dbReference type="RefSeq" id="WP_005458762.1">
    <property type="nucleotide sequence ID" value="NZ_CM001440.1"/>
</dbReference>
<dbReference type="AlphaFoldDB" id="H5XHS9"/>
<reference evidence="1 2" key="1">
    <citation type="submission" date="2011-11" db="EMBL/GenBank/DDBJ databases">
        <title>The Noncontiguous Finished sequence of Saccharomonospora cyanea NA-134.</title>
        <authorList>
            <consortium name="US DOE Joint Genome Institute"/>
            <person name="Lucas S."/>
            <person name="Han J."/>
            <person name="Lapidus A."/>
            <person name="Cheng J.-F."/>
            <person name="Goodwin L."/>
            <person name="Pitluck S."/>
            <person name="Peters L."/>
            <person name="Ovchinnikova G."/>
            <person name="Lu M."/>
            <person name="Detter J.C."/>
            <person name="Han C."/>
            <person name="Tapia R."/>
            <person name="Land M."/>
            <person name="Hauser L."/>
            <person name="Kyrpides N."/>
            <person name="Ivanova N."/>
            <person name="Pagani I."/>
            <person name="Brambilla E.-M."/>
            <person name="Klenk H.-P."/>
            <person name="Woyke T."/>
        </authorList>
    </citation>
    <scope>NUCLEOTIDE SEQUENCE [LARGE SCALE GENOMIC DNA]</scope>
    <source>
        <strain evidence="1 2">NA-134</strain>
    </source>
</reference>
<dbReference type="Proteomes" id="UP000002791">
    <property type="component" value="Chromosome"/>
</dbReference>
<dbReference type="InterPro" id="IPR037143">
    <property type="entry name" value="4-PPantetheinyl_Trfase_dom_sf"/>
</dbReference>
<protein>
    <submittedName>
        <fullName evidence="1">Phosphopantetheinyl transferase (Holo-ACP synthase)</fullName>
    </submittedName>
</protein>
<gene>
    <name evidence="1" type="ORF">SaccyDRAFT_3964</name>
</gene>
<dbReference type="GO" id="GO:0000287">
    <property type="term" value="F:magnesium ion binding"/>
    <property type="evidence" value="ECO:0007669"/>
    <property type="project" value="InterPro"/>
</dbReference>
<proteinExistence type="predicted"/>
<name>H5XHS9_9PSEU</name>
<keyword evidence="1" id="KW-0808">Transferase</keyword>
<dbReference type="eggNOG" id="COG0736">
    <property type="taxonomic scope" value="Bacteria"/>
</dbReference>
<dbReference type="OrthoDB" id="3531218at2"/>
<keyword evidence="2" id="KW-1185">Reference proteome</keyword>
<dbReference type="EMBL" id="CM001440">
    <property type="protein sequence ID" value="EHR62788.1"/>
    <property type="molecule type" value="Genomic_DNA"/>
</dbReference>